<sequence>MIIKGSAGSARKLYPFVRSKIVAPNNVVIMLPDNSADTK</sequence>
<name>X0V542_9ZZZZ</name>
<protein>
    <submittedName>
        <fullName evidence="1">Uncharacterized protein</fullName>
    </submittedName>
</protein>
<reference evidence="1" key="1">
    <citation type="journal article" date="2014" name="Front. Microbiol.">
        <title>High frequency of phylogenetically diverse reductive dehalogenase-homologous genes in deep subseafloor sedimentary metagenomes.</title>
        <authorList>
            <person name="Kawai M."/>
            <person name="Futagami T."/>
            <person name="Toyoda A."/>
            <person name="Takaki Y."/>
            <person name="Nishi S."/>
            <person name="Hori S."/>
            <person name="Arai W."/>
            <person name="Tsubouchi T."/>
            <person name="Morono Y."/>
            <person name="Uchiyama I."/>
            <person name="Ito T."/>
            <person name="Fujiyama A."/>
            <person name="Inagaki F."/>
            <person name="Takami H."/>
        </authorList>
    </citation>
    <scope>NUCLEOTIDE SEQUENCE</scope>
    <source>
        <strain evidence="1">Expedition CK06-06</strain>
    </source>
</reference>
<evidence type="ECO:0000313" key="1">
    <source>
        <dbReference type="EMBL" id="GAG13225.1"/>
    </source>
</evidence>
<dbReference type="EMBL" id="BARS01023642">
    <property type="protein sequence ID" value="GAG13225.1"/>
    <property type="molecule type" value="Genomic_DNA"/>
</dbReference>
<proteinExistence type="predicted"/>
<gene>
    <name evidence="1" type="ORF">S01H1_37635</name>
</gene>
<organism evidence="1">
    <name type="scientific">marine sediment metagenome</name>
    <dbReference type="NCBI Taxonomy" id="412755"/>
    <lineage>
        <taxon>unclassified sequences</taxon>
        <taxon>metagenomes</taxon>
        <taxon>ecological metagenomes</taxon>
    </lineage>
</organism>
<comment type="caution">
    <text evidence="1">The sequence shown here is derived from an EMBL/GenBank/DDBJ whole genome shotgun (WGS) entry which is preliminary data.</text>
</comment>
<dbReference type="AlphaFoldDB" id="X0V542"/>
<accession>X0V542</accession>